<dbReference type="RefSeq" id="XP_033570223.1">
    <property type="nucleotide sequence ID" value="XM_033714516.1"/>
</dbReference>
<evidence type="ECO:0000313" key="1">
    <source>
        <dbReference type="EMBL" id="KAF2803259.1"/>
    </source>
</evidence>
<proteinExistence type="predicted"/>
<reference evidence="3" key="3">
    <citation type="submission" date="2025-04" db="UniProtKB">
        <authorList>
            <consortium name="RefSeq"/>
        </authorList>
    </citation>
    <scope>IDENTIFICATION</scope>
    <source>
        <strain evidence="3">CBS 304.34</strain>
    </source>
</reference>
<sequence length="152" mass="16646">SPPTPGFLTGTWHVTHSTLPMWRNARNVKITYKPLSPTTATDFPPLDDLVTYNPLKGEKEKAVRGVDKIDASSGGWAYNWRGRGWLVIAGSRWEWVVTFFAKTLFTPAGLDLYSRGGKGLGEATVEGIKKSLAGVGDEVVRKLAEGLFVVKI</sequence>
<reference evidence="1 3" key="1">
    <citation type="journal article" date="2020" name="Stud. Mycol.">
        <title>101 Dothideomycetes genomes: a test case for predicting lifestyles and emergence of pathogens.</title>
        <authorList>
            <person name="Haridas S."/>
            <person name="Albert R."/>
            <person name="Binder M."/>
            <person name="Bloem J."/>
            <person name="Labutti K."/>
            <person name="Salamov A."/>
            <person name="Andreopoulos B."/>
            <person name="Baker S."/>
            <person name="Barry K."/>
            <person name="Bills G."/>
            <person name="Bluhm B."/>
            <person name="Cannon C."/>
            <person name="Castanera R."/>
            <person name="Culley D."/>
            <person name="Daum C."/>
            <person name="Ezra D."/>
            <person name="Gonzalez J."/>
            <person name="Henrissat B."/>
            <person name="Kuo A."/>
            <person name="Liang C."/>
            <person name="Lipzen A."/>
            <person name="Lutzoni F."/>
            <person name="Magnuson J."/>
            <person name="Mondo S."/>
            <person name="Nolan M."/>
            <person name="Ohm R."/>
            <person name="Pangilinan J."/>
            <person name="Park H.-J."/>
            <person name="Ramirez L."/>
            <person name="Alfaro M."/>
            <person name="Sun H."/>
            <person name="Tritt A."/>
            <person name="Yoshinaga Y."/>
            <person name="Zwiers L.-H."/>
            <person name="Turgeon B."/>
            <person name="Goodwin S."/>
            <person name="Spatafora J."/>
            <person name="Crous P."/>
            <person name="Grigoriev I."/>
        </authorList>
    </citation>
    <scope>NUCLEOTIDE SEQUENCE</scope>
    <source>
        <strain evidence="1 3">CBS 304.34</strain>
    </source>
</reference>
<dbReference type="AlphaFoldDB" id="A0A6A6Y3Q1"/>
<organism evidence="1">
    <name type="scientific">Mytilinidion resinicola</name>
    <dbReference type="NCBI Taxonomy" id="574789"/>
    <lineage>
        <taxon>Eukaryota</taxon>
        <taxon>Fungi</taxon>
        <taxon>Dikarya</taxon>
        <taxon>Ascomycota</taxon>
        <taxon>Pezizomycotina</taxon>
        <taxon>Dothideomycetes</taxon>
        <taxon>Pleosporomycetidae</taxon>
        <taxon>Mytilinidiales</taxon>
        <taxon>Mytilinidiaceae</taxon>
        <taxon>Mytilinidion</taxon>
    </lineage>
</organism>
<dbReference type="EMBL" id="MU003718">
    <property type="protein sequence ID" value="KAF2803259.1"/>
    <property type="molecule type" value="Genomic_DNA"/>
</dbReference>
<dbReference type="OrthoDB" id="9975758at2759"/>
<evidence type="ECO:0000313" key="3">
    <source>
        <dbReference type="RefSeq" id="XP_033570223.1"/>
    </source>
</evidence>
<protein>
    <submittedName>
        <fullName evidence="1 3">Uncharacterized protein</fullName>
    </submittedName>
</protein>
<feature type="non-terminal residue" evidence="1">
    <location>
        <position position="152"/>
    </location>
</feature>
<keyword evidence="2" id="KW-1185">Reference proteome</keyword>
<feature type="non-terminal residue" evidence="1">
    <location>
        <position position="1"/>
    </location>
</feature>
<reference evidence="3" key="2">
    <citation type="submission" date="2020-04" db="EMBL/GenBank/DDBJ databases">
        <authorList>
            <consortium name="NCBI Genome Project"/>
        </authorList>
    </citation>
    <scope>NUCLEOTIDE SEQUENCE</scope>
    <source>
        <strain evidence="3">CBS 304.34</strain>
    </source>
</reference>
<name>A0A6A6Y3Q1_9PEZI</name>
<dbReference type="GeneID" id="54455409"/>
<gene>
    <name evidence="1 3" type="ORF">BDZ99DRAFT_351139</name>
</gene>
<evidence type="ECO:0000313" key="2">
    <source>
        <dbReference type="Proteomes" id="UP000504636"/>
    </source>
</evidence>
<dbReference type="Proteomes" id="UP000504636">
    <property type="component" value="Unplaced"/>
</dbReference>
<accession>A0A6A6Y3Q1</accession>